<dbReference type="EMBL" id="JACHGY010000001">
    <property type="protein sequence ID" value="MBB6428846.1"/>
    <property type="molecule type" value="Genomic_DNA"/>
</dbReference>
<keyword evidence="2" id="KW-1185">Reference proteome</keyword>
<proteinExistence type="predicted"/>
<reference evidence="1 2" key="1">
    <citation type="submission" date="2020-08" db="EMBL/GenBank/DDBJ databases">
        <title>Genomic Encyclopedia of Type Strains, Phase IV (KMG-IV): sequencing the most valuable type-strain genomes for metagenomic binning, comparative biology and taxonomic classification.</title>
        <authorList>
            <person name="Goeker M."/>
        </authorList>
    </citation>
    <scope>NUCLEOTIDE SEQUENCE [LARGE SCALE GENOMIC DNA]</scope>
    <source>
        <strain evidence="1 2">DSM 103725</strain>
    </source>
</reference>
<protein>
    <submittedName>
        <fullName evidence="1">Uncharacterized protein</fullName>
    </submittedName>
</protein>
<organism evidence="1 2">
    <name type="scientific">Algisphaera agarilytica</name>
    <dbReference type="NCBI Taxonomy" id="1385975"/>
    <lineage>
        <taxon>Bacteria</taxon>
        <taxon>Pseudomonadati</taxon>
        <taxon>Planctomycetota</taxon>
        <taxon>Phycisphaerae</taxon>
        <taxon>Phycisphaerales</taxon>
        <taxon>Phycisphaeraceae</taxon>
        <taxon>Algisphaera</taxon>
    </lineage>
</organism>
<name>A0A7X0H3Z7_9BACT</name>
<evidence type="ECO:0000313" key="2">
    <source>
        <dbReference type="Proteomes" id="UP000541810"/>
    </source>
</evidence>
<sequence length="140" mass="15202">MPKVVPILIAAIVLFQALLGNTAGVICFGGGHEHPDDDIVQACELDCSHASNNALLPVPVEESHSECGCIDIDFSISELLTVPPRVESSFPTALVFETVDLVLVRSLHFRPIGFLPQMPSWFDPGGMQRVEHISTTRLIV</sequence>
<gene>
    <name evidence="1" type="ORF">HNQ40_000652</name>
</gene>
<comment type="caution">
    <text evidence="1">The sequence shown here is derived from an EMBL/GenBank/DDBJ whole genome shotgun (WGS) entry which is preliminary data.</text>
</comment>
<dbReference type="Proteomes" id="UP000541810">
    <property type="component" value="Unassembled WGS sequence"/>
</dbReference>
<dbReference type="AlphaFoldDB" id="A0A7X0H3Z7"/>
<dbReference type="RefSeq" id="WP_184676354.1">
    <property type="nucleotide sequence ID" value="NZ_JACHGY010000001.1"/>
</dbReference>
<accession>A0A7X0H3Z7</accession>
<evidence type="ECO:0000313" key="1">
    <source>
        <dbReference type="EMBL" id="MBB6428846.1"/>
    </source>
</evidence>